<proteinExistence type="predicted"/>
<dbReference type="Proteomes" id="UP001064048">
    <property type="component" value="Chromosome 3"/>
</dbReference>
<evidence type="ECO:0000313" key="1">
    <source>
        <dbReference type="EMBL" id="KAI8427670.1"/>
    </source>
</evidence>
<reference evidence="1 2" key="1">
    <citation type="journal article" date="2022" name="Genome Biol. Evol.">
        <title>The Spruce Budworm Genome: Reconstructing the Evolutionary History of Antifreeze Proteins.</title>
        <authorList>
            <person name="Beliveau C."/>
            <person name="Gagne P."/>
            <person name="Picq S."/>
            <person name="Vernygora O."/>
            <person name="Keeling C.I."/>
            <person name="Pinkney K."/>
            <person name="Doucet D."/>
            <person name="Wen F."/>
            <person name="Johnston J.S."/>
            <person name="Maaroufi H."/>
            <person name="Boyle B."/>
            <person name="Laroche J."/>
            <person name="Dewar K."/>
            <person name="Juretic N."/>
            <person name="Blackburn G."/>
            <person name="Nisole A."/>
            <person name="Brunet B."/>
            <person name="Brandao M."/>
            <person name="Lumley L."/>
            <person name="Duan J."/>
            <person name="Quan G."/>
            <person name="Lucarotti C.J."/>
            <person name="Roe A.D."/>
            <person name="Sperling F.A.H."/>
            <person name="Levesque R.C."/>
            <person name="Cusson M."/>
        </authorList>
    </citation>
    <scope>NUCLEOTIDE SEQUENCE [LARGE SCALE GENOMIC DNA]</scope>
    <source>
        <strain evidence="1">Glfc:IPQL:Cfum</strain>
    </source>
</reference>
<dbReference type="EMBL" id="CM046103">
    <property type="protein sequence ID" value="KAI8427670.1"/>
    <property type="molecule type" value="Genomic_DNA"/>
</dbReference>
<organism evidence="1 2">
    <name type="scientific">Choristoneura fumiferana</name>
    <name type="common">Spruce budworm moth</name>
    <name type="synonym">Archips fumiferana</name>
    <dbReference type="NCBI Taxonomy" id="7141"/>
    <lineage>
        <taxon>Eukaryota</taxon>
        <taxon>Metazoa</taxon>
        <taxon>Ecdysozoa</taxon>
        <taxon>Arthropoda</taxon>
        <taxon>Hexapoda</taxon>
        <taxon>Insecta</taxon>
        <taxon>Pterygota</taxon>
        <taxon>Neoptera</taxon>
        <taxon>Endopterygota</taxon>
        <taxon>Lepidoptera</taxon>
        <taxon>Glossata</taxon>
        <taxon>Ditrysia</taxon>
        <taxon>Tortricoidea</taxon>
        <taxon>Tortricidae</taxon>
        <taxon>Tortricinae</taxon>
        <taxon>Choristoneura</taxon>
    </lineage>
</organism>
<evidence type="ECO:0000313" key="2">
    <source>
        <dbReference type="Proteomes" id="UP001064048"/>
    </source>
</evidence>
<keyword evidence="2" id="KW-1185">Reference proteome</keyword>
<accession>A0ACC0JU02</accession>
<sequence length="310" mass="35787">MTVRPLSAVLKKKAERELNEDQRRLASDIVALRDWMKKQPHLESIQPTDQWIVAFLRGCKFSLERTKEKLDMYYTLKSLVPEFLSNRDPLDRKIQEMLKLGLFLPLRRCKDEDSSRICIIRMGAFNPSLYHLTDVLKISFMITEIMMLEDDNFNIAGEESIIDLKGVGINIISQWTPALAKKATSCYEKAFPVRVRSTYIINTPSGFEAPYAILKTFLSEKLKKRIKVYNKDYKAIYHTVPQSTLPVEYGGQDGSLQELIDYWKLKVESYRDWFLAQEIAKSNERLRPGAPKTTSALFGVEGSFRALQVD</sequence>
<name>A0ACC0JU02_CHOFU</name>
<comment type="caution">
    <text evidence="1">The sequence shown here is derived from an EMBL/GenBank/DDBJ whole genome shotgun (WGS) entry which is preliminary data.</text>
</comment>
<gene>
    <name evidence="1" type="ORF">MSG28_002135</name>
</gene>
<protein>
    <submittedName>
        <fullName evidence="1">Uncharacterized protein</fullName>
    </submittedName>
</protein>